<dbReference type="RefSeq" id="WP_006856651.1">
    <property type="nucleotide sequence ID" value="NZ_GG692719.1"/>
</dbReference>
<feature type="domain" description="Glycosyl transferase family 1" evidence="1">
    <location>
        <begin position="499"/>
        <end position="661"/>
    </location>
</feature>
<dbReference type="InterPro" id="IPR028098">
    <property type="entry name" value="Glyco_trans_4-like_N"/>
</dbReference>
<dbReference type="Pfam" id="PF13477">
    <property type="entry name" value="Glyco_trans_4_2"/>
    <property type="match status" value="1"/>
</dbReference>
<dbReference type="AlphaFoldDB" id="C7G9E9"/>
<name>C7G9E9_9FIRM</name>
<dbReference type="Proteomes" id="UP000004828">
    <property type="component" value="Unassembled WGS sequence"/>
</dbReference>
<reference evidence="5 7" key="2">
    <citation type="submission" date="2018-09" db="EMBL/GenBank/DDBJ databases">
        <authorList>
            <person name="Petit M.-A."/>
            <person name="Lossouarn J."/>
        </authorList>
    </citation>
    <scope>NUCLEOTIDE SEQUENCE [LARGE SCALE GENOMIC DNA]</scope>
    <source>
        <strain evidence="5 7">L1-82</strain>
    </source>
</reference>
<dbReference type="EC" id="2.4.-.-" evidence="4 5"/>
<dbReference type="Proteomes" id="UP000294398">
    <property type="component" value="Chromosome"/>
</dbReference>
<dbReference type="Gene3D" id="3.40.50.720">
    <property type="entry name" value="NAD(P)-binding Rossmann-like Domain"/>
    <property type="match status" value="1"/>
</dbReference>
<keyword evidence="7" id="KW-1185">Reference proteome</keyword>
<dbReference type="HOGENOM" id="CLU_399485_0_0_9"/>
<sequence>MKKVLILGANSYIGNSFQKYIGENYNDQYEVHKVSLRGEAWKEDDWSEYESVINVTAKVHITNERFTEAEIKEYNDINCTLACEAAVKAINEGVGQYIFLSTMSIYGIGDSKKPVVVDESTKPNPQNPYGKSKWKAEVGLNKIFQNNGNKQKTKLVIIRPPMVYGEGCKGNFQTLVKLAKICPVFPDYPNGRSMLFVDNLSEFMAQVIKNQMEGVFFPQDRKYVNTADMVAAIASANGKKIRKCKIFNPFVDIGKYAPGKVGRMVRKAFGTLVYDSEISKNDIFDYQKYGMEDGIRPEHKKRVLMLAHVSSMIDLFNMRNIEMLQKMGYEVHVAANFKVGNVSSAQRIEEFKKELEQKNIKWFQIDFERNVFHFGKNAKAYQQLKTLLSEKKYQFIHCHSPIGGVLGRLAAHKYHIPVIYTAHGFHFFQGAPKKNWLLFYPVEWLLSFWTDTLVTINREDYDRAKKHMHAKRILYVPGVGVNLGDAKNNIEYSGEEKRIKKRKELGIPEDAFLIAQVAELTARKNQRTVITAVEKLNEPNIYYVMCGIGEKKEELEEQVRKGGMESRILFLGFRTDIDDILDCADCFVLSSYQEGLSVALMEAMTEGLPVVCGKIRGNVDLVENGVGGYLVAPGEESEYRKAFTKLYEMKQKEPHRFENMGQANQCKMKEFSKENVDKIMWEIYKNIGK</sequence>
<dbReference type="SUPFAM" id="SSF51735">
    <property type="entry name" value="NAD(P)-binding Rossmann-fold domains"/>
    <property type="match status" value="1"/>
</dbReference>
<dbReference type="EMBL" id="LR027880">
    <property type="protein sequence ID" value="VCV20929.1"/>
    <property type="molecule type" value="Genomic_DNA"/>
</dbReference>
<dbReference type="Pfam" id="PF01370">
    <property type="entry name" value="Epimerase"/>
    <property type="match status" value="1"/>
</dbReference>
<evidence type="ECO:0000313" key="4">
    <source>
        <dbReference type="EMBL" id="EEV01499.1"/>
    </source>
</evidence>
<dbReference type="SUPFAM" id="SSF53756">
    <property type="entry name" value="UDP-Glycosyltransferase/glycogen phosphorylase"/>
    <property type="match status" value="1"/>
</dbReference>
<organism evidence="4 6">
    <name type="scientific">Roseburia intestinalis L1-82</name>
    <dbReference type="NCBI Taxonomy" id="536231"/>
    <lineage>
        <taxon>Bacteria</taxon>
        <taxon>Bacillati</taxon>
        <taxon>Bacillota</taxon>
        <taxon>Clostridia</taxon>
        <taxon>Lachnospirales</taxon>
        <taxon>Lachnospiraceae</taxon>
        <taxon>Roseburia</taxon>
    </lineage>
</organism>
<dbReference type="InterPro" id="IPR036291">
    <property type="entry name" value="NAD(P)-bd_dom_sf"/>
</dbReference>
<dbReference type="InterPro" id="IPR001296">
    <property type="entry name" value="Glyco_trans_1"/>
</dbReference>
<dbReference type="InterPro" id="IPR001509">
    <property type="entry name" value="Epimerase_deHydtase"/>
</dbReference>
<evidence type="ECO:0000259" key="3">
    <source>
        <dbReference type="Pfam" id="PF13477"/>
    </source>
</evidence>
<accession>C7G9E9</accession>
<feature type="domain" description="NAD-dependent epimerase/dehydratase" evidence="2">
    <location>
        <begin position="4"/>
        <end position="210"/>
    </location>
</feature>
<dbReference type="PANTHER" id="PTHR12526">
    <property type="entry name" value="GLYCOSYLTRANSFERASE"/>
    <property type="match status" value="1"/>
</dbReference>
<dbReference type="CDD" id="cd03808">
    <property type="entry name" value="GT4_CapM-like"/>
    <property type="match status" value="1"/>
</dbReference>
<proteinExistence type="predicted"/>
<dbReference type="Gene3D" id="3.40.50.2000">
    <property type="entry name" value="Glycogen Phosphorylase B"/>
    <property type="match status" value="2"/>
</dbReference>
<evidence type="ECO:0000313" key="6">
    <source>
        <dbReference type="Proteomes" id="UP000004828"/>
    </source>
</evidence>
<evidence type="ECO:0000313" key="5">
    <source>
        <dbReference type="EMBL" id="VCV20929.1"/>
    </source>
</evidence>
<keyword evidence="4" id="KW-0328">Glycosyltransferase</keyword>
<evidence type="ECO:0000259" key="2">
    <source>
        <dbReference type="Pfam" id="PF01370"/>
    </source>
</evidence>
<dbReference type="PANTHER" id="PTHR12526:SF630">
    <property type="entry name" value="GLYCOSYLTRANSFERASE"/>
    <property type="match status" value="1"/>
</dbReference>
<dbReference type="GO" id="GO:0016757">
    <property type="term" value="F:glycosyltransferase activity"/>
    <property type="evidence" value="ECO:0007669"/>
    <property type="project" value="UniProtKB-KW"/>
</dbReference>
<dbReference type="Pfam" id="PF00534">
    <property type="entry name" value="Glycos_transf_1"/>
    <property type="match status" value="1"/>
</dbReference>
<keyword evidence="4" id="KW-0808">Transferase</keyword>
<reference evidence="4 6" key="1">
    <citation type="submission" date="2009-08" db="EMBL/GenBank/DDBJ databases">
        <authorList>
            <person name="Weinstock G."/>
            <person name="Sodergren E."/>
            <person name="Clifton S."/>
            <person name="Fulton L."/>
            <person name="Fulton B."/>
            <person name="Courtney L."/>
            <person name="Fronick C."/>
            <person name="Harrison M."/>
            <person name="Strong C."/>
            <person name="Farmer C."/>
            <person name="Delahaunty K."/>
            <person name="Markovic C."/>
            <person name="Hall O."/>
            <person name="Minx P."/>
            <person name="Tomlinson C."/>
            <person name="Mitreva M."/>
            <person name="Nelson J."/>
            <person name="Hou S."/>
            <person name="Wollam A."/>
            <person name="Pepin K.H."/>
            <person name="Johnson M."/>
            <person name="Bhonagiri V."/>
            <person name="Nash W.E."/>
            <person name="Warren W."/>
            <person name="Chinwalla A."/>
            <person name="Mardis E.R."/>
            <person name="Wilson R.K."/>
        </authorList>
    </citation>
    <scope>NUCLEOTIDE SEQUENCE [LARGE SCALE GENOMIC DNA]</scope>
    <source>
        <strain evidence="4 6">L1-82</strain>
    </source>
</reference>
<gene>
    <name evidence="5" type="primary">epsD_1</name>
    <name evidence="5" type="ORF">RIL182_00791</name>
    <name evidence="4" type="ORF">ROSINTL182_06528</name>
</gene>
<evidence type="ECO:0000259" key="1">
    <source>
        <dbReference type="Pfam" id="PF00534"/>
    </source>
</evidence>
<dbReference type="EMBL" id="ABYJ02000069">
    <property type="protein sequence ID" value="EEV01499.1"/>
    <property type="molecule type" value="Genomic_DNA"/>
</dbReference>
<feature type="domain" description="Glycosyltransferase subfamily 4-like N-terminal" evidence="3">
    <location>
        <begin position="303"/>
        <end position="447"/>
    </location>
</feature>
<dbReference type="GeneID" id="61432076"/>
<evidence type="ECO:0000313" key="7">
    <source>
        <dbReference type="Proteomes" id="UP000294398"/>
    </source>
</evidence>
<protein>
    <submittedName>
        <fullName evidence="5">Glycosyltransferase EpsD</fullName>
    </submittedName>
    <submittedName>
        <fullName evidence="4">Glycosyltransferase, group 1 family protein</fullName>
        <ecNumber evidence="4 5">2.4.-.-</ecNumber>
    </submittedName>
</protein>